<dbReference type="InterPro" id="IPR029479">
    <property type="entry name" value="Nitroreductase"/>
</dbReference>
<dbReference type="EC" id="1.-.-.-" evidence="7"/>
<accession>A0A2R6Y518</accession>
<dbReference type="Proteomes" id="UP000244338">
    <property type="component" value="Unassembled WGS sequence"/>
</dbReference>
<feature type="domain" description="Nitroreductase" evidence="9">
    <location>
        <begin position="8"/>
        <end position="168"/>
    </location>
</feature>
<dbReference type="PANTHER" id="PTHR43821:SF1">
    <property type="entry name" value="NAD(P)H NITROREDUCTASE YDJA-RELATED"/>
    <property type="match status" value="1"/>
</dbReference>
<dbReference type="PANTHER" id="PTHR43821">
    <property type="entry name" value="NAD(P)H NITROREDUCTASE YDJA-RELATED"/>
    <property type="match status" value="1"/>
</dbReference>
<keyword evidence="2 7" id="KW-0285">Flavoprotein</keyword>
<organism evidence="10 11">
    <name type="scientific">Candidatus Carbonibacillus altaicus</name>
    <dbReference type="NCBI Taxonomy" id="2163959"/>
    <lineage>
        <taxon>Bacteria</taxon>
        <taxon>Bacillati</taxon>
        <taxon>Bacillota</taxon>
        <taxon>Bacilli</taxon>
        <taxon>Bacillales</taxon>
        <taxon>Candidatus Carbonibacillus</taxon>
    </lineage>
</organism>
<dbReference type="CDD" id="cd02135">
    <property type="entry name" value="YdjA-like"/>
    <property type="match status" value="1"/>
</dbReference>
<dbReference type="InterPro" id="IPR026021">
    <property type="entry name" value="YdjA-like"/>
</dbReference>
<reference evidence="11" key="1">
    <citation type="journal article" date="2018" name="Sci. Rep.">
        <title>Lignite coal burning seam in the remote Altai Mountains harbors a hydrogen-driven thermophilic microbial community.</title>
        <authorList>
            <person name="Kadnikov V.V."/>
            <person name="Mardanov A.V."/>
            <person name="Ivasenko D.A."/>
            <person name="Antsiferov D.V."/>
            <person name="Beletsky A.V."/>
            <person name="Karnachuk O.V."/>
            <person name="Ravin N.V."/>
        </authorList>
    </citation>
    <scope>NUCLEOTIDE SEQUENCE [LARGE SCALE GENOMIC DNA]</scope>
</reference>
<dbReference type="EMBL" id="PEBX01000003">
    <property type="protein sequence ID" value="PTQ57745.1"/>
    <property type="molecule type" value="Genomic_DNA"/>
</dbReference>
<feature type="binding site" description="in other chain" evidence="8">
    <location>
        <begin position="137"/>
        <end position="139"/>
    </location>
    <ligand>
        <name>FMN</name>
        <dbReference type="ChEBI" id="CHEBI:58210"/>
        <note>ligand shared between dimeric partners</note>
    </ligand>
</feature>
<sequence>MDVYTAMRERRSMGQVKSDPVPREVIERMLEAATWAPTHHRTEPWRFFVLTGEGRRPLARLFVELAKAEMTDPTTPENQAKLEREAQKPFRAPVIVVAAMEPAEREDVVIAEERSAVSAAIQNMLLAAHAEGLGAMWRTGKKTYHPKIRDLFGLGEKGEVIGFIYLGYPAIQPPPRKRTPWSEKTVWIDDDRPYRAHHV</sequence>
<keyword evidence="6 7" id="KW-0520">NAD</keyword>
<comment type="caution">
    <text evidence="10">The sequence shown here is derived from an EMBL/GenBank/DDBJ whole genome shotgun (WGS) entry which is preliminary data.</text>
</comment>
<evidence type="ECO:0000256" key="2">
    <source>
        <dbReference type="ARBA" id="ARBA00022630"/>
    </source>
</evidence>
<evidence type="ECO:0000256" key="3">
    <source>
        <dbReference type="ARBA" id="ARBA00022643"/>
    </source>
</evidence>
<evidence type="ECO:0000256" key="5">
    <source>
        <dbReference type="ARBA" id="ARBA00023002"/>
    </source>
</evidence>
<evidence type="ECO:0000256" key="1">
    <source>
        <dbReference type="ARBA" id="ARBA00007118"/>
    </source>
</evidence>
<evidence type="ECO:0000313" key="11">
    <source>
        <dbReference type="Proteomes" id="UP000244338"/>
    </source>
</evidence>
<dbReference type="InterPro" id="IPR052530">
    <property type="entry name" value="NAD(P)H_nitroreductase"/>
</dbReference>
<comment type="similarity">
    <text evidence="1 7">Belongs to the nitroreductase family.</text>
</comment>
<dbReference type="GO" id="GO:0016491">
    <property type="term" value="F:oxidoreductase activity"/>
    <property type="evidence" value="ECO:0007669"/>
    <property type="project" value="UniProtKB-UniRule"/>
</dbReference>
<name>A0A2R6Y518_9BACL</name>
<dbReference type="InterPro" id="IPR000415">
    <property type="entry name" value="Nitroreductase-like"/>
</dbReference>
<protein>
    <recommendedName>
        <fullName evidence="7">Putative NAD(P)H nitroreductase</fullName>
        <ecNumber evidence="7">1.-.-.-</ecNumber>
    </recommendedName>
</protein>
<evidence type="ECO:0000256" key="4">
    <source>
        <dbReference type="ARBA" id="ARBA00022857"/>
    </source>
</evidence>
<feature type="binding site" evidence="8">
    <location>
        <position position="39"/>
    </location>
    <ligand>
        <name>FMN</name>
        <dbReference type="ChEBI" id="CHEBI:58210"/>
        <note>ligand shared between dimeric partners</note>
    </ligand>
</feature>
<evidence type="ECO:0000259" key="9">
    <source>
        <dbReference type="Pfam" id="PF00881"/>
    </source>
</evidence>
<proteinExistence type="inferred from homology"/>
<evidence type="ECO:0000313" key="10">
    <source>
        <dbReference type="EMBL" id="PTQ57745.1"/>
    </source>
</evidence>
<keyword evidence="4 7" id="KW-0521">NADP</keyword>
<feature type="binding site" description="in other chain" evidence="8">
    <location>
        <begin position="10"/>
        <end position="12"/>
    </location>
    <ligand>
        <name>FMN</name>
        <dbReference type="ChEBI" id="CHEBI:58210"/>
        <note>ligand shared between dimeric partners</note>
    </ligand>
</feature>
<dbReference type="Gene3D" id="3.40.109.10">
    <property type="entry name" value="NADH Oxidase"/>
    <property type="match status" value="1"/>
</dbReference>
<dbReference type="PIRSF" id="PIRSF000232">
    <property type="entry name" value="YdjA"/>
    <property type="match status" value="1"/>
</dbReference>
<keyword evidence="5 7" id="KW-0560">Oxidoreductase</keyword>
<evidence type="ECO:0000256" key="6">
    <source>
        <dbReference type="ARBA" id="ARBA00023027"/>
    </source>
</evidence>
<dbReference type="Pfam" id="PF00881">
    <property type="entry name" value="Nitroreductase"/>
    <property type="match status" value="1"/>
</dbReference>
<dbReference type="AlphaFoldDB" id="A0A2R6Y518"/>
<evidence type="ECO:0000256" key="8">
    <source>
        <dbReference type="PIRSR" id="PIRSR000232-1"/>
    </source>
</evidence>
<keyword evidence="3 7" id="KW-0288">FMN</keyword>
<gene>
    <name evidence="10" type="ORF">BSOLF_0940</name>
</gene>
<dbReference type="SUPFAM" id="SSF55469">
    <property type="entry name" value="FMN-dependent nitroreductase-like"/>
    <property type="match status" value="1"/>
</dbReference>
<evidence type="ECO:0000256" key="7">
    <source>
        <dbReference type="PIRNR" id="PIRNR000232"/>
    </source>
</evidence>
<comment type="cofactor">
    <cofactor evidence="8">
        <name>FMN</name>
        <dbReference type="ChEBI" id="CHEBI:58210"/>
    </cofactor>
    <text evidence="8">Binds 1 FMN per subunit.</text>
</comment>